<accession>A0A6M1PHP9</accession>
<name>A0A6M1PHP9_9BACL</name>
<evidence type="ECO:0000313" key="2">
    <source>
        <dbReference type="EMBL" id="NGM82969.1"/>
    </source>
</evidence>
<comment type="caution">
    <text evidence="2">The sequence shown here is derived from an EMBL/GenBank/DDBJ whole genome shotgun (WGS) entry which is preliminary data.</text>
</comment>
<organism evidence="2 3">
    <name type="scientific">Paenibacillus apii</name>
    <dbReference type="NCBI Taxonomy" id="1850370"/>
    <lineage>
        <taxon>Bacteria</taxon>
        <taxon>Bacillati</taxon>
        <taxon>Bacillota</taxon>
        <taxon>Bacilli</taxon>
        <taxon>Bacillales</taxon>
        <taxon>Paenibacillaceae</taxon>
        <taxon>Paenibacillus</taxon>
    </lineage>
</organism>
<dbReference type="EMBL" id="JAAKGU010000004">
    <property type="protein sequence ID" value="NGM82969.1"/>
    <property type="molecule type" value="Genomic_DNA"/>
</dbReference>
<keyword evidence="3" id="KW-1185">Reference proteome</keyword>
<feature type="region of interest" description="Disordered" evidence="1">
    <location>
        <begin position="52"/>
        <end position="72"/>
    </location>
</feature>
<dbReference type="AlphaFoldDB" id="A0A6M1PHP9"/>
<gene>
    <name evidence="2" type="ORF">G5B47_11145</name>
</gene>
<proteinExistence type="predicted"/>
<evidence type="ECO:0000313" key="3">
    <source>
        <dbReference type="Proteomes" id="UP000480151"/>
    </source>
</evidence>
<dbReference type="Proteomes" id="UP000480151">
    <property type="component" value="Unassembled WGS sequence"/>
</dbReference>
<protein>
    <submittedName>
        <fullName evidence="2">Uncharacterized protein</fullName>
    </submittedName>
</protein>
<evidence type="ECO:0000256" key="1">
    <source>
        <dbReference type="SAM" id="MobiDB-lite"/>
    </source>
</evidence>
<reference evidence="2 3" key="1">
    <citation type="submission" date="2020-02" db="EMBL/GenBank/DDBJ databases">
        <authorList>
            <person name="Gao J."/>
            <person name="Sun J."/>
        </authorList>
    </citation>
    <scope>NUCLEOTIDE SEQUENCE [LARGE SCALE GENOMIC DNA]</scope>
    <source>
        <strain evidence="2 3">7124</strain>
    </source>
</reference>
<sequence length="183" mass="20561">MKETGEMDTTVCPWCHTEIVWDEELGSEENCPHCGNELSAYRTVNISSEVLEDEEDDDEHEHEHGDEDLWGEDGQDGIVPVFNLLDSYRDTYDLERYDSNVAAILDEQAEVPECPQCHEYMLLAGTTLVKDFKAAVPAAVGVPLLKAPVSLNMYVCPSCFQIQHSLAEEGREQWVRGIGGLRK</sequence>